<dbReference type="SUPFAM" id="SSF53756">
    <property type="entry name" value="UDP-Glycosyltransferase/glycogen phosphorylase"/>
    <property type="match status" value="1"/>
</dbReference>
<evidence type="ECO:0008006" key="3">
    <source>
        <dbReference type="Google" id="ProtNLM"/>
    </source>
</evidence>
<organism evidence="1 2">
    <name type="scientific">Butyricimonas virosa</name>
    <dbReference type="NCBI Taxonomy" id="544645"/>
    <lineage>
        <taxon>Bacteria</taxon>
        <taxon>Pseudomonadati</taxon>
        <taxon>Bacteroidota</taxon>
        <taxon>Bacteroidia</taxon>
        <taxon>Bacteroidales</taxon>
        <taxon>Odoribacteraceae</taxon>
        <taxon>Butyricimonas</taxon>
    </lineage>
</organism>
<name>A0ABX7H8K0_9BACT</name>
<gene>
    <name evidence="1" type="ORF">I6J59_02330</name>
</gene>
<evidence type="ECO:0000313" key="2">
    <source>
        <dbReference type="Proteomes" id="UP000654720"/>
    </source>
</evidence>
<dbReference type="RefSeq" id="WP_027201290.1">
    <property type="nucleotide sequence ID" value="NZ_CALZYG010000081.1"/>
</dbReference>
<dbReference type="EMBL" id="CP069450">
    <property type="protein sequence ID" value="QRO50493.1"/>
    <property type="molecule type" value="Genomic_DNA"/>
</dbReference>
<dbReference type="GeneID" id="93096698"/>
<reference evidence="1 2" key="1">
    <citation type="submission" date="2021-02" db="EMBL/GenBank/DDBJ databases">
        <title>FDA dAtabase for Regulatory Grade micrObial Sequences (FDA-ARGOS): Supporting development and validation of Infectious Disease Dx tests.</title>
        <authorList>
            <person name="Carlson P."/>
            <person name="Fischbach M."/>
            <person name="Hastie J."/>
            <person name="Bilen M."/>
            <person name="Cheng A."/>
            <person name="Tallon L."/>
            <person name="Sadzewicz L."/>
            <person name="Zhao X."/>
            <person name="Boylan J."/>
            <person name="Ott S."/>
            <person name="Bowen H."/>
            <person name="Vavikolanu K."/>
            <person name="Mehta A."/>
            <person name="Aluvathingal J."/>
            <person name="Nadendla S."/>
            <person name="Yan Y."/>
            <person name="Sichtig H."/>
        </authorList>
    </citation>
    <scope>NUCLEOTIDE SEQUENCE [LARGE SCALE GENOMIC DNA]</scope>
    <source>
        <strain evidence="1 2">FDAARGOS_1229</strain>
    </source>
</reference>
<protein>
    <recommendedName>
        <fullName evidence="3">Glycosyltransferase subfamily 4-like N-terminal domain-containing protein</fullName>
    </recommendedName>
</protein>
<sequence length="360" mass="42064">MKILIVSGSFFPINAPRAFRTTELVKEFVKQGHKVTLYIPYIEYDYSAFLKKYSDVKIFYTLNKGKNVVKSTGLSYKISRILNIFLEYPEVEYYFKLSSILKNEKDYDLLISIAVPHPIHWGIGRIYKKRKIARTWVADCGDPYMGVKTVNVPKMFYFKWFEKLWCKKCDYISVPTRESISGYYPEFRNKIRVIPQGFDFEAITLPEYKRNSIPTFAYAGSFIKGRRDPQRLMEFLCSVTIPFKFLVFSTNGEAFMAPYKEKLGDKLECMKPISRAELLPIIAKMDFLINIGNGTNVQTPSKLIDYTLTKRPILTVQTDDIKSEIFNEFLIGNYEHRDADINISDYDIRNIVQQFIELCE</sequence>
<proteinExistence type="predicted"/>
<evidence type="ECO:0000313" key="1">
    <source>
        <dbReference type="EMBL" id="QRO50493.1"/>
    </source>
</evidence>
<accession>A0ABX7H8K0</accession>
<dbReference type="Gene3D" id="3.40.50.2000">
    <property type="entry name" value="Glycogen Phosphorylase B"/>
    <property type="match status" value="1"/>
</dbReference>
<dbReference type="Proteomes" id="UP000654720">
    <property type="component" value="Chromosome"/>
</dbReference>
<keyword evidence="2" id="KW-1185">Reference proteome</keyword>